<dbReference type="GO" id="GO:0005737">
    <property type="term" value="C:cytoplasm"/>
    <property type="evidence" value="ECO:0007669"/>
    <property type="project" value="UniProtKB-ARBA"/>
</dbReference>
<dbReference type="GO" id="GO:0006396">
    <property type="term" value="P:RNA processing"/>
    <property type="evidence" value="ECO:0007669"/>
    <property type="project" value="InterPro"/>
</dbReference>
<dbReference type="Gene3D" id="3.40.1280.10">
    <property type="match status" value="1"/>
</dbReference>
<protein>
    <submittedName>
        <fullName evidence="5">RNA methyltransferase</fullName>
    </submittedName>
</protein>
<keyword evidence="2 5" id="KW-0489">Methyltransferase</keyword>
<dbReference type="AlphaFoldDB" id="A0A2U2PJV4"/>
<dbReference type="PANTHER" id="PTHR43191">
    <property type="entry name" value="RRNA METHYLTRANSFERASE 3"/>
    <property type="match status" value="1"/>
</dbReference>
<evidence type="ECO:0000313" key="6">
    <source>
        <dbReference type="Proteomes" id="UP000245647"/>
    </source>
</evidence>
<dbReference type="SUPFAM" id="SSF55315">
    <property type="entry name" value="L30e-like"/>
    <property type="match status" value="1"/>
</dbReference>
<dbReference type="SMART" id="SM00967">
    <property type="entry name" value="SpoU_sub_bind"/>
    <property type="match status" value="1"/>
</dbReference>
<comment type="caution">
    <text evidence="5">The sequence shown here is derived from an EMBL/GenBank/DDBJ whole genome shotgun (WGS) entry which is preliminary data.</text>
</comment>
<organism evidence="5 6">
    <name type="scientific">Pararcticibacter amylolyticus</name>
    <dbReference type="NCBI Taxonomy" id="2173175"/>
    <lineage>
        <taxon>Bacteria</taxon>
        <taxon>Pseudomonadati</taxon>
        <taxon>Bacteroidota</taxon>
        <taxon>Sphingobacteriia</taxon>
        <taxon>Sphingobacteriales</taxon>
        <taxon>Sphingobacteriaceae</taxon>
        <taxon>Pararcticibacter</taxon>
    </lineage>
</organism>
<dbReference type="CDD" id="cd18109">
    <property type="entry name" value="SpoU-like_RNA-MTase"/>
    <property type="match status" value="1"/>
</dbReference>
<keyword evidence="3 5" id="KW-0808">Transferase</keyword>
<evidence type="ECO:0000256" key="2">
    <source>
        <dbReference type="ARBA" id="ARBA00022603"/>
    </source>
</evidence>
<comment type="similarity">
    <text evidence="1">Belongs to the class IV-like SAM-binding methyltransferase superfamily. RNA methyltransferase TrmH family.</text>
</comment>
<evidence type="ECO:0000256" key="1">
    <source>
        <dbReference type="ARBA" id="ARBA00007228"/>
    </source>
</evidence>
<accession>A0A2U2PJV4</accession>
<dbReference type="InterPro" id="IPR029064">
    <property type="entry name" value="Ribosomal_eL30-like_sf"/>
</dbReference>
<dbReference type="EMBL" id="QEAS01000003">
    <property type="protein sequence ID" value="PWG81685.1"/>
    <property type="molecule type" value="Genomic_DNA"/>
</dbReference>
<sequence>MLSKSQVSFVNALHQKKHRKEHLLFIAEGYKSITEFLQSDYSVDTIFYTPSAAPKLGKFSQKVKLVEISANELKKISTLTTPQDCLALIHTPQKTILSTESFKNKFTIVLDGVQDPGNLGTIIRTADWFGFSEIVCSEDTVEAYNPKVVQATMGSLARLKVHYGDLTSLLKQTKLPVFGALLNGTPVYETDFGREGFLILGNEGNGISESVITTITNKVTIPRFGNAESLNVAISAGIFCSELRRSK</sequence>
<dbReference type="OrthoDB" id="9785673at2"/>
<dbReference type="InterPro" id="IPR051259">
    <property type="entry name" value="rRNA_Methyltransferase"/>
</dbReference>
<dbReference type="InterPro" id="IPR013123">
    <property type="entry name" value="SpoU_subst-bd"/>
</dbReference>
<dbReference type="InterPro" id="IPR001537">
    <property type="entry name" value="SpoU_MeTrfase"/>
</dbReference>
<keyword evidence="6" id="KW-1185">Reference proteome</keyword>
<dbReference type="Pfam" id="PF22435">
    <property type="entry name" value="MRM3-like_sub_bind"/>
    <property type="match status" value="1"/>
</dbReference>
<dbReference type="InterPro" id="IPR053888">
    <property type="entry name" value="MRM3-like_sub_bind"/>
</dbReference>
<dbReference type="Pfam" id="PF00588">
    <property type="entry name" value="SpoU_methylase"/>
    <property type="match status" value="1"/>
</dbReference>
<reference evidence="5 6" key="1">
    <citation type="submission" date="2018-04" db="EMBL/GenBank/DDBJ databases">
        <title>Pedobacter chongqingensis sp. nov., isolated from a rottenly hemp rope.</title>
        <authorList>
            <person name="Cai Y."/>
        </authorList>
    </citation>
    <scope>NUCLEOTIDE SEQUENCE [LARGE SCALE GENOMIC DNA]</scope>
    <source>
        <strain evidence="5 6">FJ4-8</strain>
    </source>
</reference>
<dbReference type="Gene3D" id="3.30.1330.30">
    <property type="match status" value="1"/>
</dbReference>
<dbReference type="RefSeq" id="WP_109414631.1">
    <property type="nucleotide sequence ID" value="NZ_QEAS01000003.1"/>
</dbReference>
<dbReference type="InterPro" id="IPR029026">
    <property type="entry name" value="tRNA_m1G_MTases_N"/>
</dbReference>
<evidence type="ECO:0000256" key="3">
    <source>
        <dbReference type="ARBA" id="ARBA00022679"/>
    </source>
</evidence>
<dbReference type="Proteomes" id="UP000245647">
    <property type="component" value="Unassembled WGS sequence"/>
</dbReference>
<evidence type="ECO:0000313" key="5">
    <source>
        <dbReference type="EMBL" id="PWG81685.1"/>
    </source>
</evidence>
<name>A0A2U2PJV4_9SPHI</name>
<dbReference type="InterPro" id="IPR029028">
    <property type="entry name" value="Alpha/beta_knot_MTases"/>
</dbReference>
<dbReference type="SUPFAM" id="SSF75217">
    <property type="entry name" value="alpha/beta knot"/>
    <property type="match status" value="1"/>
</dbReference>
<evidence type="ECO:0000259" key="4">
    <source>
        <dbReference type="SMART" id="SM00967"/>
    </source>
</evidence>
<proteinExistence type="inferred from homology"/>
<dbReference type="GO" id="GO:0008173">
    <property type="term" value="F:RNA methyltransferase activity"/>
    <property type="evidence" value="ECO:0007669"/>
    <property type="project" value="InterPro"/>
</dbReference>
<feature type="domain" description="RNA 2-O ribose methyltransferase substrate binding" evidence="4">
    <location>
        <begin position="26"/>
        <end position="95"/>
    </location>
</feature>
<dbReference type="GO" id="GO:0032259">
    <property type="term" value="P:methylation"/>
    <property type="evidence" value="ECO:0007669"/>
    <property type="project" value="UniProtKB-KW"/>
</dbReference>
<dbReference type="PANTHER" id="PTHR43191:SF2">
    <property type="entry name" value="RRNA METHYLTRANSFERASE 3, MITOCHONDRIAL"/>
    <property type="match status" value="1"/>
</dbReference>
<dbReference type="GO" id="GO:0003723">
    <property type="term" value="F:RNA binding"/>
    <property type="evidence" value="ECO:0007669"/>
    <property type="project" value="InterPro"/>
</dbReference>
<gene>
    <name evidence="5" type="ORF">DDR33_04750</name>
</gene>